<proteinExistence type="predicted"/>
<dbReference type="Proteomes" id="UP001207177">
    <property type="component" value="Unassembled WGS sequence"/>
</dbReference>
<evidence type="ECO:0000313" key="2">
    <source>
        <dbReference type="Proteomes" id="UP001207177"/>
    </source>
</evidence>
<accession>A0AAW5WBQ0</accession>
<gene>
    <name evidence="1" type="ORF">MK395_05050</name>
</gene>
<reference evidence="1 2" key="1">
    <citation type="journal article" date="2022" name="Med Res Arch">
        <title>Genomic identification of streptococcal strains and relation to clinical characteristics. A substudy to The Partial Oral Treatment of Endocarditis (POET) Trial.</title>
        <authorList>
            <person name="Christensen J."/>
            <person name="Jensen C."/>
            <person name="Dargis R."/>
            <person name="Nielsen X."/>
            <person name="Pries- Heje M."/>
            <person name="Wiingaard C."/>
            <person name="Ihlemann N."/>
            <person name="Gill S."/>
            <person name="Bruun N."/>
            <person name="Elming H."/>
            <person name="Povlsen J."/>
            <person name="Madsen T."/>
            <person name="Jensen K."/>
            <person name="Fuursted K."/>
            <person name="Ostergaard L."/>
            <person name="Christiansen U."/>
            <person name="Rosenvinge F."/>
            <person name="Helweg-Larsen J."/>
            <person name="Fosbol E."/>
            <person name="Kober L."/>
            <person name="Torp-Pedersen C."/>
            <person name="Tonder N."/>
            <person name="Moser C."/>
            <person name="Iversen K."/>
            <person name="Bundgaard H."/>
        </authorList>
    </citation>
    <scope>NUCLEOTIDE SEQUENCE [LARGE SCALE GENOMIC DNA]</scope>
    <source>
        <strain evidence="1 2">K16259064</strain>
    </source>
</reference>
<dbReference type="EMBL" id="JAKUVW010000004">
    <property type="protein sequence ID" value="MCY7060167.1"/>
    <property type="molecule type" value="Genomic_DNA"/>
</dbReference>
<protein>
    <submittedName>
        <fullName evidence="1">DUF1642 domain-containing protein</fullName>
    </submittedName>
</protein>
<evidence type="ECO:0000313" key="1">
    <source>
        <dbReference type="EMBL" id="MCY7060167.1"/>
    </source>
</evidence>
<name>A0AAW5WBQ0_STROR</name>
<dbReference type="Pfam" id="PF07852">
    <property type="entry name" value="DUF1642"/>
    <property type="match status" value="1"/>
</dbReference>
<comment type="caution">
    <text evidence="1">The sequence shown here is derived from an EMBL/GenBank/DDBJ whole genome shotgun (WGS) entry which is preliminary data.</text>
</comment>
<organism evidence="1 2">
    <name type="scientific">Streptococcus oralis</name>
    <dbReference type="NCBI Taxonomy" id="1303"/>
    <lineage>
        <taxon>Bacteria</taxon>
        <taxon>Bacillati</taxon>
        <taxon>Bacillota</taxon>
        <taxon>Bacilli</taxon>
        <taxon>Lactobacillales</taxon>
        <taxon>Streptococcaceae</taxon>
        <taxon>Streptococcus</taxon>
    </lineage>
</organism>
<sequence length="242" mass="28916">MNKQELIKKYNDACFAVISVDEVLEDLQQLDEPETGHAEEAPRYVKNILARLRELPLHDREVWQKAIMGEFEKDFSHAKWREGYEQGKFEGVWVGQQLKDADKIRQELNKPVVQQFVADWYEKNKDDFETSLFQCVYEVFKKRNDNELTKIENWLIDENTKPFQTLVNMHQFGYEVEEEKRYRIKLKSNSKEIDYLVNTERNGLRFYSTIYTQRREHTLKELEGAGFGWVFDCPGIEIEEVE</sequence>
<dbReference type="AlphaFoldDB" id="A0AAW5WBQ0"/>
<dbReference type="RefSeq" id="WP_268711410.1">
    <property type="nucleotide sequence ID" value="NZ_JAKUVW010000004.1"/>
</dbReference>
<dbReference type="InterPro" id="IPR012865">
    <property type="entry name" value="DUF1642"/>
</dbReference>